<evidence type="ECO:0000313" key="8">
    <source>
        <dbReference type="EMBL" id="KAG8389923.1"/>
    </source>
</evidence>
<feature type="transmembrane region" description="Helical" evidence="6">
    <location>
        <begin position="168"/>
        <end position="189"/>
    </location>
</feature>
<dbReference type="AlphaFoldDB" id="A0AAV6Y681"/>
<evidence type="ECO:0000313" key="9">
    <source>
        <dbReference type="Proteomes" id="UP000826271"/>
    </source>
</evidence>
<keyword evidence="5 6" id="KW-0472">Membrane</keyword>
<feature type="transmembrane region" description="Helical" evidence="6">
    <location>
        <begin position="137"/>
        <end position="162"/>
    </location>
</feature>
<name>A0AAV6Y681_9LAMI</name>
<keyword evidence="4 6" id="KW-1133">Transmembrane helix</keyword>
<proteinExistence type="inferred from homology"/>
<feature type="transmembrane region" description="Helical" evidence="6">
    <location>
        <begin position="194"/>
        <end position="214"/>
    </location>
</feature>
<dbReference type="SUPFAM" id="SSF103481">
    <property type="entry name" value="Multidrug resistance efflux transporter EmrE"/>
    <property type="match status" value="1"/>
</dbReference>
<keyword evidence="9" id="KW-1185">Reference proteome</keyword>
<evidence type="ECO:0000259" key="7">
    <source>
        <dbReference type="Pfam" id="PF00892"/>
    </source>
</evidence>
<dbReference type="PANTHER" id="PTHR31218">
    <property type="entry name" value="WAT1-RELATED PROTEIN"/>
    <property type="match status" value="1"/>
</dbReference>
<comment type="subcellular location">
    <subcellularLocation>
        <location evidence="1 6">Membrane</location>
        <topology evidence="1 6">Multi-pass membrane protein</topology>
    </subcellularLocation>
</comment>
<evidence type="ECO:0000256" key="3">
    <source>
        <dbReference type="ARBA" id="ARBA00022692"/>
    </source>
</evidence>
<protein>
    <recommendedName>
        <fullName evidence="6">WAT1-related protein</fullName>
    </recommendedName>
</protein>
<comment type="similarity">
    <text evidence="2 6">Belongs to the drug/metabolite transporter (DMT) superfamily. Plant drug/metabolite exporter (P-DME) (TC 2.A.7.4) family.</text>
</comment>
<dbReference type="InterPro" id="IPR030184">
    <property type="entry name" value="WAT1-related"/>
</dbReference>
<reference evidence="8" key="1">
    <citation type="submission" date="2019-10" db="EMBL/GenBank/DDBJ databases">
        <authorList>
            <person name="Zhang R."/>
            <person name="Pan Y."/>
            <person name="Wang J."/>
            <person name="Ma R."/>
            <person name="Yu S."/>
        </authorList>
    </citation>
    <scope>NUCLEOTIDE SEQUENCE</scope>
    <source>
        <strain evidence="8">LA-IB0</strain>
        <tissue evidence="8">Leaf</tissue>
    </source>
</reference>
<feature type="transmembrane region" description="Helical" evidence="6">
    <location>
        <begin position="40"/>
        <end position="62"/>
    </location>
</feature>
<evidence type="ECO:0000256" key="4">
    <source>
        <dbReference type="ARBA" id="ARBA00022989"/>
    </source>
</evidence>
<dbReference type="InterPro" id="IPR000620">
    <property type="entry name" value="EamA_dom"/>
</dbReference>
<dbReference type="InterPro" id="IPR037185">
    <property type="entry name" value="EmrE-like"/>
</dbReference>
<evidence type="ECO:0000256" key="6">
    <source>
        <dbReference type="RuleBase" id="RU363077"/>
    </source>
</evidence>
<feature type="domain" description="EamA" evidence="7">
    <location>
        <begin position="94"/>
        <end position="212"/>
    </location>
</feature>
<feature type="transmembrane region" description="Helical" evidence="6">
    <location>
        <begin position="104"/>
        <end position="125"/>
    </location>
</feature>
<evidence type="ECO:0000256" key="5">
    <source>
        <dbReference type="ARBA" id="ARBA00023136"/>
    </source>
</evidence>
<dbReference type="GO" id="GO:0022857">
    <property type="term" value="F:transmembrane transporter activity"/>
    <property type="evidence" value="ECO:0007669"/>
    <property type="project" value="InterPro"/>
</dbReference>
<sequence>MNKKKMEGDFLPFLVMAMVQLGYAGLNITSKLTMDSGMHPFVFVAYRQIFATVALVPFAYFFKRKTRPKMTISTFFEIFLCSIFGSVLFSLFQTRVSQRYEAPYSSSALMCLMGCIECVIVCFCFNHDLLARSLKPAIRIVSSVYAGIVCSALTFCAISWCIKRKGPLYVAVFNPLGLVIVAIFSWVLLEEKLYAGKVAGSIMIVSGLYAVLWGKKREMNYTNLTKEVEKDNTNKNFTTLNDTQDP</sequence>
<accession>A0AAV6Y681</accession>
<evidence type="ECO:0000256" key="1">
    <source>
        <dbReference type="ARBA" id="ARBA00004141"/>
    </source>
</evidence>
<dbReference type="EMBL" id="WHWC01000001">
    <property type="protein sequence ID" value="KAG8389923.1"/>
    <property type="molecule type" value="Genomic_DNA"/>
</dbReference>
<keyword evidence="3 6" id="KW-0812">Transmembrane</keyword>
<dbReference type="Proteomes" id="UP000826271">
    <property type="component" value="Unassembled WGS sequence"/>
</dbReference>
<dbReference type="GO" id="GO:0016020">
    <property type="term" value="C:membrane"/>
    <property type="evidence" value="ECO:0007669"/>
    <property type="project" value="UniProtKB-SubCell"/>
</dbReference>
<feature type="transmembrane region" description="Helical" evidence="6">
    <location>
        <begin position="74"/>
        <end position="92"/>
    </location>
</feature>
<comment type="caution">
    <text evidence="8">The sequence shown here is derived from an EMBL/GenBank/DDBJ whole genome shotgun (WGS) entry which is preliminary data.</text>
</comment>
<dbReference type="Pfam" id="PF00892">
    <property type="entry name" value="EamA"/>
    <property type="match status" value="1"/>
</dbReference>
<gene>
    <name evidence="8" type="ORF">BUALT_Bualt01G0029400</name>
</gene>
<evidence type="ECO:0000256" key="2">
    <source>
        <dbReference type="ARBA" id="ARBA00007635"/>
    </source>
</evidence>
<organism evidence="8 9">
    <name type="scientific">Buddleja alternifolia</name>
    <dbReference type="NCBI Taxonomy" id="168488"/>
    <lineage>
        <taxon>Eukaryota</taxon>
        <taxon>Viridiplantae</taxon>
        <taxon>Streptophyta</taxon>
        <taxon>Embryophyta</taxon>
        <taxon>Tracheophyta</taxon>
        <taxon>Spermatophyta</taxon>
        <taxon>Magnoliopsida</taxon>
        <taxon>eudicotyledons</taxon>
        <taxon>Gunneridae</taxon>
        <taxon>Pentapetalae</taxon>
        <taxon>asterids</taxon>
        <taxon>lamiids</taxon>
        <taxon>Lamiales</taxon>
        <taxon>Scrophulariaceae</taxon>
        <taxon>Buddlejeae</taxon>
        <taxon>Buddleja</taxon>
    </lineage>
</organism>